<dbReference type="Gene3D" id="3.40.50.1820">
    <property type="entry name" value="alpha/beta hydrolase"/>
    <property type="match status" value="1"/>
</dbReference>
<protein>
    <submittedName>
        <fullName evidence="1">Uncharacterized protein</fullName>
    </submittedName>
</protein>
<dbReference type="ESTHER" id="9clot-a0a267mmd0">
    <property type="family name" value="Bacterial_EstLip_FamXIV"/>
</dbReference>
<dbReference type="GO" id="GO:0006629">
    <property type="term" value="P:lipid metabolic process"/>
    <property type="evidence" value="ECO:0007669"/>
    <property type="project" value="InterPro"/>
</dbReference>
<dbReference type="Proteomes" id="UP000216024">
    <property type="component" value="Unassembled WGS sequence"/>
</dbReference>
<name>A0A267MMD0_9FIRM</name>
<gene>
    <name evidence="1" type="ORF">CCE28_04290</name>
</gene>
<dbReference type="OrthoDB" id="9765872at2"/>
<dbReference type="InterPro" id="IPR029058">
    <property type="entry name" value="AB_hydrolase_fold"/>
</dbReference>
<proteinExistence type="predicted"/>
<evidence type="ECO:0000313" key="2">
    <source>
        <dbReference type="Proteomes" id="UP000216024"/>
    </source>
</evidence>
<dbReference type="InterPro" id="IPR003386">
    <property type="entry name" value="LACT/PDAT_acylTrfase"/>
</dbReference>
<evidence type="ECO:0000313" key="1">
    <source>
        <dbReference type="EMBL" id="PAB60764.1"/>
    </source>
</evidence>
<sequence>MNSLVAALGLLQLNRMRKAKGKKRPIVFVPGLYGSMGDEIIPGTGDWHFGIAESVYGPFIEQLEEIGYTRDKDLFIAFYDWRKSCNICAKKYLKSTINKAKKKSGYKKVNIISHSMGGLVSRAYAQSNYYEKDIEELILVGTPNAGSANAYYFWEGGIVPSDRTLGSTLYKSLVDGYLWVLKKSYGTETDMETIRKYLKSTKDLLPSRKYGQYIYTLNRNNNKEYIEYEKMAFKNDFLDNLNKKEYILKRRNIKVLLIGGNGFETNDYIRVERELKSNNNEWPDGRAISSDKSKDGDGTVMLKSAFAIEGDQKTFSGKHTELLQKCSNVIFGRMGIQKAYIMQKNFMRDYISIRVSGKGKVSIKELNRNRINSLYNETERVKDVQIESYGKNLRWIMVRNQLKNRVYLEYEATENEDIEILIEDSLGRHKIIKEKNVPKNKVYRMRIS</sequence>
<organism evidence="1 2">
    <name type="scientific">Anaeromicrobium sediminis</name>
    <dbReference type="NCBI Taxonomy" id="1478221"/>
    <lineage>
        <taxon>Bacteria</taxon>
        <taxon>Bacillati</taxon>
        <taxon>Bacillota</taxon>
        <taxon>Clostridia</taxon>
        <taxon>Peptostreptococcales</taxon>
        <taxon>Thermotaleaceae</taxon>
        <taxon>Anaeromicrobium</taxon>
    </lineage>
</organism>
<reference evidence="1 2" key="1">
    <citation type="submission" date="2017-06" db="EMBL/GenBank/DDBJ databases">
        <title>Draft genome sequence of anaerobic fermentative bacterium Anaeromicrobium sediminis DY2726D isolated from West Pacific Ocean sediments.</title>
        <authorList>
            <person name="Zeng X."/>
        </authorList>
    </citation>
    <scope>NUCLEOTIDE SEQUENCE [LARGE SCALE GENOMIC DNA]</scope>
    <source>
        <strain evidence="1 2">DY2726D</strain>
    </source>
</reference>
<dbReference type="EMBL" id="NIBG01000002">
    <property type="protein sequence ID" value="PAB60764.1"/>
    <property type="molecule type" value="Genomic_DNA"/>
</dbReference>
<comment type="caution">
    <text evidence="1">The sequence shown here is derived from an EMBL/GenBank/DDBJ whole genome shotgun (WGS) entry which is preliminary data.</text>
</comment>
<dbReference type="Pfam" id="PF02450">
    <property type="entry name" value="LCAT"/>
    <property type="match status" value="1"/>
</dbReference>
<dbReference type="PANTHER" id="PTHR11440">
    <property type="entry name" value="LECITHIN-CHOLESTEROL ACYLTRANSFERASE-RELATED"/>
    <property type="match status" value="1"/>
</dbReference>
<dbReference type="SUPFAM" id="SSF53474">
    <property type="entry name" value="alpha/beta-Hydrolases"/>
    <property type="match status" value="1"/>
</dbReference>
<dbReference type="AlphaFoldDB" id="A0A267MMD0"/>
<dbReference type="GO" id="GO:0008374">
    <property type="term" value="F:O-acyltransferase activity"/>
    <property type="evidence" value="ECO:0007669"/>
    <property type="project" value="InterPro"/>
</dbReference>
<keyword evidence="2" id="KW-1185">Reference proteome</keyword>
<accession>A0A267MMD0</accession>
<dbReference type="RefSeq" id="WP_095131311.1">
    <property type="nucleotide sequence ID" value="NZ_NIBG01000002.1"/>
</dbReference>